<protein>
    <submittedName>
        <fullName evidence="2">NAD(P)H-dependent FMN reductase</fullName>
    </submittedName>
</protein>
<sequence>MTRPVLHTLICSTRPVRVGPAVAEWAHGVAQSHGGFDAKLVDLASFNLPVFDEPEHPRFGRYVHEHTRAWSASVSEADAFVFVVPEYNYAPPSSLLNALTYLAREWNYKPVGFVGYAGISGGMRSVQVAKGLVNTFKMVPMFEGVSVVNVAQQLQAEGGLAANPINQQSATAMLDELLRWTNALQTLRAK</sequence>
<dbReference type="InterPro" id="IPR029039">
    <property type="entry name" value="Flavoprotein-like_sf"/>
</dbReference>
<comment type="caution">
    <text evidence="2">The sequence shown here is derived from an EMBL/GenBank/DDBJ whole genome shotgun (WGS) entry which is preliminary data.</text>
</comment>
<evidence type="ECO:0000259" key="1">
    <source>
        <dbReference type="Pfam" id="PF03358"/>
    </source>
</evidence>
<dbReference type="RefSeq" id="WP_354447191.1">
    <property type="nucleotide sequence ID" value="NZ_JBEPSH010000009.1"/>
</dbReference>
<dbReference type="PANTHER" id="PTHR30543">
    <property type="entry name" value="CHROMATE REDUCTASE"/>
    <property type="match status" value="1"/>
</dbReference>
<gene>
    <name evidence="2" type="ORF">ABIE13_004381</name>
</gene>
<accession>A0ABV2QFC1</accession>
<name>A0ABV2QFC1_9BURK</name>
<dbReference type="Gene3D" id="3.40.50.360">
    <property type="match status" value="1"/>
</dbReference>
<dbReference type="InterPro" id="IPR050712">
    <property type="entry name" value="NAD(P)H-dep_reductase"/>
</dbReference>
<proteinExistence type="predicted"/>
<evidence type="ECO:0000313" key="3">
    <source>
        <dbReference type="Proteomes" id="UP001549320"/>
    </source>
</evidence>
<organism evidence="2 3">
    <name type="scientific">Ottowia thiooxydans</name>
    <dbReference type="NCBI Taxonomy" id="219182"/>
    <lineage>
        <taxon>Bacteria</taxon>
        <taxon>Pseudomonadati</taxon>
        <taxon>Pseudomonadota</taxon>
        <taxon>Betaproteobacteria</taxon>
        <taxon>Burkholderiales</taxon>
        <taxon>Comamonadaceae</taxon>
        <taxon>Ottowia</taxon>
    </lineage>
</organism>
<dbReference type="Proteomes" id="UP001549320">
    <property type="component" value="Unassembled WGS sequence"/>
</dbReference>
<dbReference type="SUPFAM" id="SSF52218">
    <property type="entry name" value="Flavoproteins"/>
    <property type="match status" value="1"/>
</dbReference>
<dbReference type="PANTHER" id="PTHR30543:SF21">
    <property type="entry name" value="NAD(P)H-DEPENDENT FMN REDUCTASE LOT6"/>
    <property type="match status" value="1"/>
</dbReference>
<dbReference type="Pfam" id="PF03358">
    <property type="entry name" value="FMN_red"/>
    <property type="match status" value="1"/>
</dbReference>
<reference evidence="2 3" key="1">
    <citation type="submission" date="2024-06" db="EMBL/GenBank/DDBJ databases">
        <title>Sorghum-associated microbial communities from plants grown in Nebraska, USA.</title>
        <authorList>
            <person name="Schachtman D."/>
        </authorList>
    </citation>
    <scope>NUCLEOTIDE SEQUENCE [LARGE SCALE GENOMIC DNA]</scope>
    <source>
        <strain evidence="2 3">2709</strain>
    </source>
</reference>
<dbReference type="InterPro" id="IPR005025">
    <property type="entry name" value="FMN_Rdtase-like_dom"/>
</dbReference>
<evidence type="ECO:0000313" key="2">
    <source>
        <dbReference type="EMBL" id="MET4579253.1"/>
    </source>
</evidence>
<keyword evidence="3" id="KW-1185">Reference proteome</keyword>
<feature type="domain" description="NADPH-dependent FMN reductase-like" evidence="1">
    <location>
        <begin position="8"/>
        <end position="149"/>
    </location>
</feature>
<dbReference type="EMBL" id="JBEPSH010000009">
    <property type="protein sequence ID" value="MET4579253.1"/>
    <property type="molecule type" value="Genomic_DNA"/>
</dbReference>